<dbReference type="KEGG" id="fpz:LA55_2032"/>
<feature type="binding site" evidence="1">
    <location>
        <position position="148"/>
    </location>
    <ligand>
        <name>a divalent metal cation</name>
        <dbReference type="ChEBI" id="CHEBI:60240"/>
        <label>2</label>
    </ligand>
</feature>
<dbReference type="CDD" id="cd01310">
    <property type="entry name" value="TatD_DNAse"/>
    <property type="match status" value="1"/>
</dbReference>
<dbReference type="AlphaFoldDB" id="A0A0B6D2U7"/>
<dbReference type="EMBL" id="CP009440">
    <property type="protein sequence ID" value="AJI53201.1"/>
    <property type="molecule type" value="Genomic_DNA"/>
</dbReference>
<dbReference type="Gene3D" id="3.20.20.140">
    <property type="entry name" value="Metal-dependent hydrolases"/>
    <property type="match status" value="1"/>
</dbReference>
<protein>
    <submittedName>
        <fullName evidence="2">TatD related DNase family protein</fullName>
    </submittedName>
</protein>
<organism evidence="2 3">
    <name type="scientific">Francisella philomiragia</name>
    <dbReference type="NCBI Taxonomy" id="28110"/>
    <lineage>
        <taxon>Bacteria</taxon>
        <taxon>Pseudomonadati</taxon>
        <taxon>Pseudomonadota</taxon>
        <taxon>Gammaproteobacteria</taxon>
        <taxon>Thiotrichales</taxon>
        <taxon>Francisellaceae</taxon>
        <taxon>Francisella</taxon>
    </lineage>
</organism>
<gene>
    <name evidence="2" type="ORF">LA55_2032</name>
</gene>
<keyword evidence="1" id="KW-0479">Metal-binding</keyword>
<feature type="binding site" evidence="1">
    <location>
        <position position="6"/>
    </location>
    <ligand>
        <name>a divalent metal cation</name>
        <dbReference type="ChEBI" id="CHEBI:60240"/>
        <label>1</label>
    </ligand>
</feature>
<dbReference type="PANTHER" id="PTHR46124:SF2">
    <property type="entry name" value="D-AMINOACYL-TRNA DEACYLASE"/>
    <property type="match status" value="1"/>
</dbReference>
<dbReference type="OrthoDB" id="9810005at2"/>
<dbReference type="GO" id="GO:0016788">
    <property type="term" value="F:hydrolase activity, acting on ester bonds"/>
    <property type="evidence" value="ECO:0007669"/>
    <property type="project" value="InterPro"/>
</dbReference>
<dbReference type="PANTHER" id="PTHR46124">
    <property type="entry name" value="D-AMINOACYL-TRNA DEACYLASE"/>
    <property type="match status" value="1"/>
</dbReference>
<proteinExistence type="predicted"/>
<feature type="binding site" evidence="1">
    <location>
        <position position="125"/>
    </location>
    <ligand>
        <name>a divalent metal cation</name>
        <dbReference type="ChEBI" id="CHEBI:60240"/>
        <label>2</label>
    </ligand>
</feature>
<dbReference type="Proteomes" id="UP000031830">
    <property type="component" value="Chromosome"/>
</dbReference>
<dbReference type="GO" id="GO:0046872">
    <property type="term" value="F:metal ion binding"/>
    <property type="evidence" value="ECO:0007669"/>
    <property type="project" value="UniProtKB-KW"/>
</dbReference>
<feature type="binding site" evidence="1">
    <location>
        <position position="8"/>
    </location>
    <ligand>
        <name>a divalent metal cation</name>
        <dbReference type="ChEBI" id="CHEBI:60240"/>
        <label>1</label>
    </ligand>
</feature>
<reference evidence="2 3" key="1">
    <citation type="journal article" date="2015" name="Genome Announc.">
        <title>Genome sequencing of 18 francisella strains to aid in assay development and testing.</title>
        <authorList>
            <person name="Johnson S.L."/>
            <person name="Daligault H.E."/>
            <person name="Davenport K.W."/>
            <person name="Coyne S.R."/>
            <person name="Frey K.G."/>
            <person name="Koroleva G.I."/>
            <person name="Broomall S.M."/>
            <person name="Bishop-Lilly K.A."/>
            <person name="Bruce D.C."/>
            <person name="Chertkov O."/>
            <person name="Freitas T."/>
            <person name="Jaissle J."/>
            <person name="Ladner J.T."/>
            <person name="Rosenzweig C.N."/>
            <person name="Gibbons H.S."/>
            <person name="Palacios G.F."/>
            <person name="Redden C.L."/>
            <person name="Xu Y."/>
            <person name="Minogue T.D."/>
            <person name="Chain P.S."/>
        </authorList>
    </citation>
    <scope>NUCLEOTIDE SEQUENCE [LARGE SCALE GENOMIC DNA]</scope>
    <source>
        <strain evidence="2 3">GA01-2794</strain>
    </source>
</reference>
<dbReference type="STRING" id="28110.KU46_460"/>
<feature type="binding site" evidence="1">
    <location>
        <position position="196"/>
    </location>
    <ligand>
        <name>a divalent metal cation</name>
        <dbReference type="ChEBI" id="CHEBI:60240"/>
        <label>1</label>
    </ligand>
</feature>
<dbReference type="InterPro" id="IPR032466">
    <property type="entry name" value="Metal_Hydrolase"/>
</dbReference>
<dbReference type="SUPFAM" id="SSF51556">
    <property type="entry name" value="Metallo-dependent hydrolases"/>
    <property type="match status" value="1"/>
</dbReference>
<dbReference type="Pfam" id="PF01026">
    <property type="entry name" value="TatD_DNase"/>
    <property type="match status" value="1"/>
</dbReference>
<feature type="binding site" evidence="1">
    <location>
        <position position="87"/>
    </location>
    <ligand>
        <name>a divalent metal cation</name>
        <dbReference type="ChEBI" id="CHEBI:60240"/>
        <label>1</label>
    </ligand>
</feature>
<evidence type="ECO:0000313" key="2">
    <source>
        <dbReference type="EMBL" id="AJI53201.1"/>
    </source>
</evidence>
<evidence type="ECO:0000256" key="1">
    <source>
        <dbReference type="PIRSR" id="PIRSR005902-1"/>
    </source>
</evidence>
<accession>A0A0B6D2U7</accession>
<dbReference type="PIRSF" id="PIRSF005902">
    <property type="entry name" value="DNase_TatD"/>
    <property type="match status" value="1"/>
</dbReference>
<sequence length="248" mass="28990">MILDAHVHTDKYLLERLQLVAEECCRHNIKLMSVAMCITSYNNIKELSEKYDFIIPSFGIHPWKANIYAHDLNSLDRYLIESKYIGEIGLDRRFLDYTAPYKDQQKVFDYIVSHSAVDNKLLNLHTSGAELEVLQTLERYKRHRFIVHWYAGDLNVLDKYLALGGHFSIGVEILFSEHIREITRRIPLDRILIETDNPSSYSWLLGKEQNDGMPTLLFKVIDKICEVKQISIDDFFKILDANQKNILL</sequence>
<name>A0A0B6D2U7_9GAMM</name>
<dbReference type="RefSeq" id="WP_044527024.1">
    <property type="nucleotide sequence ID" value="NZ_CP009440.1"/>
</dbReference>
<evidence type="ECO:0000313" key="3">
    <source>
        <dbReference type="Proteomes" id="UP000031830"/>
    </source>
</evidence>
<dbReference type="InterPro" id="IPR001130">
    <property type="entry name" value="TatD-like"/>
</dbReference>